<reference evidence="1 2" key="1">
    <citation type="journal article" date="2024" name="J Genomics">
        <title>Draft genome sequencing and assembly of Favolaschia claudopus CIRM-BRFM 2984 isolated from oak limbs.</title>
        <authorList>
            <person name="Navarro D."/>
            <person name="Drula E."/>
            <person name="Chaduli D."/>
            <person name="Cazenave R."/>
            <person name="Ahrendt S."/>
            <person name="Wang J."/>
            <person name="Lipzen A."/>
            <person name="Daum C."/>
            <person name="Barry K."/>
            <person name="Grigoriev I.V."/>
            <person name="Favel A."/>
            <person name="Rosso M.N."/>
            <person name="Martin F."/>
        </authorList>
    </citation>
    <scope>NUCLEOTIDE SEQUENCE [LARGE SCALE GENOMIC DNA]</scope>
    <source>
        <strain evidence="1 2">CIRM-BRFM 2984</strain>
    </source>
</reference>
<dbReference type="AlphaFoldDB" id="A0AAV9ZU24"/>
<gene>
    <name evidence="1" type="ORF">R3P38DRAFT_194244</name>
</gene>
<name>A0AAV9ZU24_9AGAR</name>
<evidence type="ECO:0000313" key="1">
    <source>
        <dbReference type="EMBL" id="KAK6992449.1"/>
    </source>
</evidence>
<dbReference type="EMBL" id="JAWWNJ010000110">
    <property type="protein sequence ID" value="KAK6992449.1"/>
    <property type="molecule type" value="Genomic_DNA"/>
</dbReference>
<keyword evidence="2" id="KW-1185">Reference proteome</keyword>
<sequence>MTNTLLFFLSCPCQTETRVLRKQSATAFLATSETSRRRCAFPGTKARGSLGQNPLLSCTTLQETLKKPGNHCQKQKTEGSVLSLHEYFCCEYSSEVAHPLAYPYRHLYPHLLPCSIYGSVSEFFGEAFCVLLFAGVHDSRLPPMSVESPHLRPLISSKGIDQMRLDGSRTHMGSSHTRMHAKFDERLVCIAASSLCSSELNLQLSSIPHTQKFLDDPQCASKTVRCASS</sequence>
<evidence type="ECO:0000313" key="2">
    <source>
        <dbReference type="Proteomes" id="UP001362999"/>
    </source>
</evidence>
<organism evidence="1 2">
    <name type="scientific">Favolaschia claudopus</name>
    <dbReference type="NCBI Taxonomy" id="2862362"/>
    <lineage>
        <taxon>Eukaryota</taxon>
        <taxon>Fungi</taxon>
        <taxon>Dikarya</taxon>
        <taxon>Basidiomycota</taxon>
        <taxon>Agaricomycotina</taxon>
        <taxon>Agaricomycetes</taxon>
        <taxon>Agaricomycetidae</taxon>
        <taxon>Agaricales</taxon>
        <taxon>Marasmiineae</taxon>
        <taxon>Mycenaceae</taxon>
        <taxon>Favolaschia</taxon>
    </lineage>
</organism>
<protein>
    <submittedName>
        <fullName evidence="1">Uncharacterized protein</fullName>
    </submittedName>
</protein>
<accession>A0AAV9ZU24</accession>
<dbReference type="Proteomes" id="UP001362999">
    <property type="component" value="Unassembled WGS sequence"/>
</dbReference>
<comment type="caution">
    <text evidence="1">The sequence shown here is derived from an EMBL/GenBank/DDBJ whole genome shotgun (WGS) entry which is preliminary data.</text>
</comment>
<proteinExistence type="predicted"/>